<reference evidence="1" key="1">
    <citation type="submission" date="2020-05" db="EMBL/GenBank/DDBJ databases">
        <title>WGS assembly of Panicum virgatum.</title>
        <authorList>
            <person name="Lovell J.T."/>
            <person name="Jenkins J."/>
            <person name="Shu S."/>
            <person name="Juenger T.E."/>
            <person name="Schmutz J."/>
        </authorList>
    </citation>
    <scope>NUCLEOTIDE SEQUENCE</scope>
    <source>
        <strain evidence="1">AP13</strain>
    </source>
</reference>
<dbReference type="Proteomes" id="UP000823388">
    <property type="component" value="Chromosome 2K"/>
</dbReference>
<dbReference type="Pfam" id="PF04882">
    <property type="entry name" value="Peroxin-3"/>
    <property type="match status" value="1"/>
</dbReference>
<dbReference type="GO" id="GO:0030674">
    <property type="term" value="F:protein-macromolecule adaptor activity"/>
    <property type="evidence" value="ECO:0007669"/>
    <property type="project" value="TreeGrafter"/>
</dbReference>
<keyword evidence="2" id="KW-1185">Reference proteome</keyword>
<organism evidence="1 2">
    <name type="scientific">Panicum virgatum</name>
    <name type="common">Blackwell switchgrass</name>
    <dbReference type="NCBI Taxonomy" id="38727"/>
    <lineage>
        <taxon>Eukaryota</taxon>
        <taxon>Viridiplantae</taxon>
        <taxon>Streptophyta</taxon>
        <taxon>Embryophyta</taxon>
        <taxon>Tracheophyta</taxon>
        <taxon>Spermatophyta</taxon>
        <taxon>Magnoliopsida</taxon>
        <taxon>Liliopsida</taxon>
        <taxon>Poales</taxon>
        <taxon>Poaceae</taxon>
        <taxon>PACMAD clade</taxon>
        <taxon>Panicoideae</taxon>
        <taxon>Panicodae</taxon>
        <taxon>Paniceae</taxon>
        <taxon>Panicinae</taxon>
        <taxon>Panicum</taxon>
        <taxon>Panicum sect. Hiantes</taxon>
    </lineage>
</organism>
<name>A0A8T0WBC9_PANVG</name>
<gene>
    <name evidence="1" type="ORF">PVAP13_2KG208300</name>
</gene>
<dbReference type="AlphaFoldDB" id="A0A8T0WBC9"/>
<dbReference type="GO" id="GO:0005778">
    <property type="term" value="C:peroxisomal membrane"/>
    <property type="evidence" value="ECO:0007669"/>
    <property type="project" value="InterPro"/>
</dbReference>
<dbReference type="PANTHER" id="PTHR28080:SF1">
    <property type="entry name" value="PEROXISOMAL BIOGENESIS FACTOR 3"/>
    <property type="match status" value="1"/>
</dbReference>
<comment type="caution">
    <text evidence="1">The sequence shown here is derived from an EMBL/GenBank/DDBJ whole genome shotgun (WGS) entry which is preliminary data.</text>
</comment>
<dbReference type="GO" id="GO:0045046">
    <property type="term" value="P:protein import into peroxisome membrane"/>
    <property type="evidence" value="ECO:0007669"/>
    <property type="project" value="TreeGrafter"/>
</dbReference>
<evidence type="ECO:0000313" key="2">
    <source>
        <dbReference type="Proteomes" id="UP000823388"/>
    </source>
</evidence>
<proteinExistence type="predicted"/>
<sequence length="298" mass="33886">MHQLCENITSQLDISKLTDKLRQGKAESRALTPKEKYDTWEEIKIKSFTKTVSSMWAMTLLSLYTRVQVTILGRHLYLDFARATHGAQLQEESDTFSENGHKSFLTTADYLPTGKINAYIMHMQHAATEVLKEKQLKDLMSTDEVLQTVLQILDLFMNLCEDNSWIKYLVPDDASVQAQLMAVSTSGFDDSSLLNDFRKLEQLMAETRVVLASEDFRNIMERSLREIAEMVIEDLTAQAGIPSAPSGLPLATLLPRVAHLSSPLLEEPNKNKYIQIIRSMPEVELFYTFLYANMPPET</sequence>
<dbReference type="InterPro" id="IPR006966">
    <property type="entry name" value="Peroxin-3"/>
</dbReference>
<accession>A0A8T0WBC9</accession>
<evidence type="ECO:0000313" key="1">
    <source>
        <dbReference type="EMBL" id="KAG2642694.1"/>
    </source>
</evidence>
<dbReference type="PANTHER" id="PTHR28080">
    <property type="entry name" value="PEROXISOMAL BIOGENESIS FACTOR 3"/>
    <property type="match status" value="1"/>
</dbReference>
<dbReference type="EMBL" id="CM029039">
    <property type="protein sequence ID" value="KAG2642694.1"/>
    <property type="molecule type" value="Genomic_DNA"/>
</dbReference>
<protein>
    <submittedName>
        <fullName evidence="1">Uncharacterized protein</fullName>
    </submittedName>
</protein>